<dbReference type="RefSeq" id="WP_175487426.1">
    <property type="nucleotide sequence ID" value="NZ_FNDK01000008.1"/>
</dbReference>
<reference evidence="1 2" key="1">
    <citation type="submission" date="2016-10" db="EMBL/GenBank/DDBJ databases">
        <authorList>
            <person name="de Groot N.N."/>
        </authorList>
    </citation>
    <scope>NUCLEOTIDE SEQUENCE [LARGE SCALE GENOMIC DNA]</scope>
    <source>
        <strain evidence="1 2">DSM 21632</strain>
    </source>
</reference>
<evidence type="ECO:0000313" key="1">
    <source>
        <dbReference type="EMBL" id="SDH60796.1"/>
    </source>
</evidence>
<name>A0A1G8DSW8_9BACI</name>
<organism evidence="1 2">
    <name type="scientific">Alteribacillus persepolensis</name>
    <dbReference type="NCBI Taxonomy" id="568899"/>
    <lineage>
        <taxon>Bacteria</taxon>
        <taxon>Bacillati</taxon>
        <taxon>Bacillota</taxon>
        <taxon>Bacilli</taxon>
        <taxon>Bacillales</taxon>
        <taxon>Bacillaceae</taxon>
        <taxon>Alteribacillus</taxon>
    </lineage>
</organism>
<sequence length="49" mass="5661">MSEETQFSGYTAADLKAEQLERVKALESELRETTRQDIVLIAYEEDESH</sequence>
<keyword evidence="2" id="KW-1185">Reference proteome</keyword>
<dbReference type="AlphaFoldDB" id="A0A1G8DSW8"/>
<gene>
    <name evidence="1" type="ORF">SAMN05192534_10815</name>
</gene>
<dbReference type="STRING" id="568899.SAMN05192534_10815"/>
<dbReference type="EMBL" id="FNDK01000008">
    <property type="protein sequence ID" value="SDH60796.1"/>
    <property type="molecule type" value="Genomic_DNA"/>
</dbReference>
<protein>
    <submittedName>
        <fullName evidence="1">Uncharacterized protein</fullName>
    </submittedName>
</protein>
<accession>A0A1G8DSW8</accession>
<evidence type="ECO:0000313" key="2">
    <source>
        <dbReference type="Proteomes" id="UP000199163"/>
    </source>
</evidence>
<proteinExistence type="predicted"/>
<dbReference type="Proteomes" id="UP000199163">
    <property type="component" value="Unassembled WGS sequence"/>
</dbReference>